<dbReference type="EMBL" id="JACQMI010000013">
    <property type="protein sequence ID" value="MBI4132789.1"/>
    <property type="molecule type" value="Genomic_DNA"/>
</dbReference>
<protein>
    <submittedName>
        <fullName evidence="1">Uncharacterized protein</fullName>
    </submittedName>
</protein>
<gene>
    <name evidence="1" type="ORF">HY473_01715</name>
</gene>
<dbReference type="AlphaFoldDB" id="A0A932YZ11"/>
<comment type="caution">
    <text evidence="1">The sequence shown here is derived from an EMBL/GenBank/DDBJ whole genome shotgun (WGS) entry which is preliminary data.</text>
</comment>
<sequence>MPFDEERKPIPLSTEELEWLEAATGATCAGIPQCSIRKKDFRRGMCHIDGCPREETARLAAKAS</sequence>
<organism evidence="1 2">
    <name type="scientific">Candidatus Sungiibacteriota bacterium</name>
    <dbReference type="NCBI Taxonomy" id="2750080"/>
    <lineage>
        <taxon>Bacteria</taxon>
        <taxon>Candidatus Sungiibacteriota</taxon>
    </lineage>
</organism>
<name>A0A932YZ11_9BACT</name>
<evidence type="ECO:0000313" key="1">
    <source>
        <dbReference type="EMBL" id="MBI4132789.1"/>
    </source>
</evidence>
<dbReference type="Proteomes" id="UP000756703">
    <property type="component" value="Unassembled WGS sequence"/>
</dbReference>
<reference evidence="1" key="1">
    <citation type="submission" date="2020-07" db="EMBL/GenBank/DDBJ databases">
        <title>Huge and variable diversity of episymbiotic CPR bacteria and DPANN archaea in groundwater ecosystems.</title>
        <authorList>
            <person name="He C.Y."/>
            <person name="Keren R."/>
            <person name="Whittaker M."/>
            <person name="Farag I.F."/>
            <person name="Doudna J."/>
            <person name="Cate J.H.D."/>
            <person name="Banfield J.F."/>
        </authorList>
    </citation>
    <scope>NUCLEOTIDE SEQUENCE</scope>
    <source>
        <strain evidence="1">NC_groundwater_1225_Ag_S-0.1um_56_177</strain>
    </source>
</reference>
<proteinExistence type="predicted"/>
<accession>A0A932YZ11</accession>
<evidence type="ECO:0000313" key="2">
    <source>
        <dbReference type="Proteomes" id="UP000756703"/>
    </source>
</evidence>